<dbReference type="OrthoDB" id="2261209at2759"/>
<protein>
    <submittedName>
        <fullName evidence="2">Uncharacterized protein</fullName>
    </submittedName>
</protein>
<organism evidence="2 3">
    <name type="scientific">Parasitella parasitica</name>
    <dbReference type="NCBI Taxonomy" id="35722"/>
    <lineage>
        <taxon>Eukaryota</taxon>
        <taxon>Fungi</taxon>
        <taxon>Fungi incertae sedis</taxon>
        <taxon>Mucoromycota</taxon>
        <taxon>Mucoromycotina</taxon>
        <taxon>Mucoromycetes</taxon>
        <taxon>Mucorales</taxon>
        <taxon>Mucorineae</taxon>
        <taxon>Mucoraceae</taxon>
        <taxon>Parasitella</taxon>
    </lineage>
</organism>
<dbReference type="Proteomes" id="UP000054107">
    <property type="component" value="Unassembled WGS sequence"/>
</dbReference>
<dbReference type="AlphaFoldDB" id="A0A0B7NKV5"/>
<proteinExistence type="predicted"/>
<feature type="compositionally biased region" description="Polar residues" evidence="1">
    <location>
        <begin position="16"/>
        <end position="28"/>
    </location>
</feature>
<gene>
    <name evidence="2" type="primary">PARPA_12332.1 scaffold 44939</name>
</gene>
<dbReference type="EMBL" id="LN733737">
    <property type="protein sequence ID" value="CEP18032.1"/>
    <property type="molecule type" value="Genomic_DNA"/>
</dbReference>
<keyword evidence="3" id="KW-1185">Reference proteome</keyword>
<evidence type="ECO:0000256" key="1">
    <source>
        <dbReference type="SAM" id="MobiDB-lite"/>
    </source>
</evidence>
<reference evidence="2 3" key="1">
    <citation type="submission" date="2014-09" db="EMBL/GenBank/DDBJ databases">
        <authorList>
            <person name="Ellenberger Sabrina"/>
        </authorList>
    </citation>
    <scope>NUCLEOTIDE SEQUENCE [LARGE SCALE GENOMIC DNA]</scope>
    <source>
        <strain evidence="2 3">CBS 412.66</strain>
    </source>
</reference>
<evidence type="ECO:0000313" key="3">
    <source>
        <dbReference type="Proteomes" id="UP000054107"/>
    </source>
</evidence>
<name>A0A0B7NKV5_9FUNG</name>
<sequence>MDANIDLKDSRVPTFIQFNQNSDESGTNPVAKRKRTAKSDNTTKPRKKKALKSAKKVKHSFKEESIQDNIEEPIVHHVWIGAATNDEKGAFAIYHGENDERNYTHVYEKKDALEDLEYAYVLGALKAVRLSKKDKTPIIVNTTCRDLPRAIAGKAKAFHYESLAHEIRDIIDEKEQCLSVRHNSDRHANSNQKAALALAEEALDRSIHNKQEIENLTVGELTQAVEKETEDALVVSSTTKDVRLNHIVEDVIDSSAETNAEMIQEAVKSSLSLNALVNKDVVVETQVETTVETTVEVTVINNQTEPSTSESMDLLQEEAHAPKTSWASVLGLQSIINVLSSPFKARRS</sequence>
<feature type="compositionally biased region" description="Basic residues" evidence="1">
    <location>
        <begin position="44"/>
        <end position="55"/>
    </location>
</feature>
<feature type="region of interest" description="Disordered" evidence="1">
    <location>
        <begin position="1"/>
        <end position="55"/>
    </location>
</feature>
<accession>A0A0B7NKV5</accession>
<evidence type="ECO:0000313" key="2">
    <source>
        <dbReference type="EMBL" id="CEP18032.1"/>
    </source>
</evidence>
<feature type="compositionally biased region" description="Basic and acidic residues" evidence="1">
    <location>
        <begin position="1"/>
        <end position="11"/>
    </location>
</feature>